<dbReference type="STRING" id="1090322.MettiDRAFT_2362"/>
<dbReference type="EMBL" id="AZAJ01000001">
    <property type="protein sequence ID" value="ETA68875.1"/>
    <property type="molecule type" value="Genomic_DNA"/>
</dbReference>
<reference evidence="1 2" key="1">
    <citation type="submission" date="2013-08" db="EMBL/GenBank/DDBJ databases">
        <authorList>
            <consortium name="DOE Joint Genome Institute"/>
            <person name="Eisen J."/>
            <person name="Huntemann M."/>
            <person name="Han J."/>
            <person name="Chen A."/>
            <person name="Kyrpides N."/>
            <person name="Mavromatis K."/>
            <person name="Markowitz V."/>
            <person name="Palaniappan K."/>
            <person name="Ivanova N."/>
            <person name="Schaumberg A."/>
            <person name="Pati A."/>
            <person name="Liolios K."/>
            <person name="Nordberg H.P."/>
            <person name="Cantor M.N."/>
            <person name="Hua S.X."/>
            <person name="Woyke T."/>
        </authorList>
    </citation>
    <scope>NUCLEOTIDE SEQUENCE [LARGE SCALE GENOMIC DNA]</scope>
    <source>
        <strain evidence="1 2">DSM 2278</strain>
    </source>
</reference>
<comment type="caution">
    <text evidence="1">The sequence shown here is derived from an EMBL/GenBank/DDBJ whole genome shotgun (WGS) entry which is preliminary data.</text>
</comment>
<dbReference type="Proteomes" id="UP000019483">
    <property type="component" value="Unassembled WGS sequence"/>
</dbReference>
<protein>
    <submittedName>
        <fullName evidence="1">Uncharacterized protein</fullName>
    </submittedName>
</protein>
<keyword evidence="2" id="KW-1185">Reference proteome</keyword>
<gene>
    <name evidence="1" type="ORF">MettiDRAFT_2362</name>
</gene>
<dbReference type="RefSeq" id="WP_023846009.1">
    <property type="nucleotide sequence ID" value="NZ_AZAJ01000001.1"/>
</dbReference>
<accession>W9DTA9</accession>
<dbReference type="AlphaFoldDB" id="W9DTA9"/>
<name>W9DTA9_METTI</name>
<sequence length="114" mass="13393">MTTEKQEVYIKALTSEYATRDEDRECYENFMQHLGRTSLKGLNNQEASDLIQELLKIEVPLTMLCGKVIMVQKDELMRGKVMGRLDECMHHCEIDVYDCEHWNKNDTDEIFEGE</sequence>
<evidence type="ECO:0000313" key="1">
    <source>
        <dbReference type="EMBL" id="ETA68875.1"/>
    </source>
</evidence>
<organism evidence="1 2">
    <name type="scientific">Methanolobus tindarius DSM 2278</name>
    <dbReference type="NCBI Taxonomy" id="1090322"/>
    <lineage>
        <taxon>Archaea</taxon>
        <taxon>Methanobacteriati</taxon>
        <taxon>Methanobacteriota</taxon>
        <taxon>Stenosarchaea group</taxon>
        <taxon>Methanomicrobia</taxon>
        <taxon>Methanosarcinales</taxon>
        <taxon>Methanosarcinaceae</taxon>
        <taxon>Methanolobus</taxon>
    </lineage>
</organism>
<proteinExistence type="predicted"/>
<evidence type="ECO:0000313" key="2">
    <source>
        <dbReference type="Proteomes" id="UP000019483"/>
    </source>
</evidence>